<feature type="domain" description="Xylose isomerase-like TIM barrel" evidence="1">
    <location>
        <begin position="26"/>
        <end position="267"/>
    </location>
</feature>
<evidence type="ECO:0000313" key="3">
    <source>
        <dbReference type="Proteomes" id="UP000307943"/>
    </source>
</evidence>
<keyword evidence="2" id="KW-0413">Isomerase</keyword>
<dbReference type="PANTHER" id="PTHR12110">
    <property type="entry name" value="HYDROXYPYRUVATE ISOMERASE"/>
    <property type="match status" value="1"/>
</dbReference>
<name>A0A5C4T124_9BACL</name>
<dbReference type="Proteomes" id="UP000307943">
    <property type="component" value="Unassembled WGS sequence"/>
</dbReference>
<dbReference type="SUPFAM" id="SSF51658">
    <property type="entry name" value="Xylose isomerase-like"/>
    <property type="match status" value="1"/>
</dbReference>
<sequence>MRLSTSTSIFGHRLDGGYTPYKESLRRCKAVGFEVLDATFCQAINGKTDLVEDNWEELMHGLRNEAEKLGVQFTQSHPVFLPGHFKNHSAEKQEIFFEMMNRSIIASSILGVKWAVLHPLEEKEKTVFDTEASIKENVVQYSRIVELAIKHNVGIVFENMLERPTSKRRFCSHAGELAALVDAYNDPMVGACWDFGHGNFLYNDQRIALRMLGKRLKATHVDDNYGKEDEHMFPFHGSVDWHSVMPVLTEIGYEGDFTYEATKEFDKLPEPIKEQTARLGIEIGRYCLALAEGENANEI</sequence>
<comment type="caution">
    <text evidence="2">The sequence shown here is derived from an EMBL/GenBank/DDBJ whole genome shotgun (WGS) entry which is preliminary data.</text>
</comment>
<dbReference type="InterPro" id="IPR013022">
    <property type="entry name" value="Xyl_isomerase-like_TIM-brl"/>
</dbReference>
<dbReference type="EMBL" id="VDCQ01000055">
    <property type="protein sequence ID" value="TNJ62673.1"/>
    <property type="molecule type" value="Genomic_DNA"/>
</dbReference>
<dbReference type="AlphaFoldDB" id="A0A5C4T124"/>
<evidence type="ECO:0000313" key="2">
    <source>
        <dbReference type="EMBL" id="TNJ62673.1"/>
    </source>
</evidence>
<dbReference type="RefSeq" id="WP_139605860.1">
    <property type="nucleotide sequence ID" value="NZ_VDCQ01000055.1"/>
</dbReference>
<evidence type="ECO:0000259" key="1">
    <source>
        <dbReference type="Pfam" id="PF01261"/>
    </source>
</evidence>
<gene>
    <name evidence="2" type="ORF">FE784_29535</name>
</gene>
<dbReference type="PANTHER" id="PTHR12110:SF53">
    <property type="entry name" value="BLR5974 PROTEIN"/>
    <property type="match status" value="1"/>
</dbReference>
<keyword evidence="3" id="KW-1185">Reference proteome</keyword>
<protein>
    <submittedName>
        <fullName evidence="2">Sugar phosphate isomerase/epimerase</fullName>
    </submittedName>
</protein>
<dbReference type="GO" id="GO:0016853">
    <property type="term" value="F:isomerase activity"/>
    <property type="evidence" value="ECO:0007669"/>
    <property type="project" value="UniProtKB-KW"/>
</dbReference>
<proteinExistence type="predicted"/>
<dbReference type="OrthoDB" id="110795at2"/>
<dbReference type="Pfam" id="PF01261">
    <property type="entry name" value="AP_endonuc_2"/>
    <property type="match status" value="1"/>
</dbReference>
<dbReference type="Gene3D" id="3.20.20.150">
    <property type="entry name" value="Divalent-metal-dependent TIM barrel enzymes"/>
    <property type="match status" value="1"/>
</dbReference>
<dbReference type="InterPro" id="IPR036237">
    <property type="entry name" value="Xyl_isomerase-like_sf"/>
</dbReference>
<dbReference type="InterPro" id="IPR050312">
    <property type="entry name" value="IolE/XylAMocC-like"/>
</dbReference>
<organism evidence="2 3">
    <name type="scientific">Paenibacillus hemerocallicola</name>
    <dbReference type="NCBI Taxonomy" id="1172614"/>
    <lineage>
        <taxon>Bacteria</taxon>
        <taxon>Bacillati</taxon>
        <taxon>Bacillota</taxon>
        <taxon>Bacilli</taxon>
        <taxon>Bacillales</taxon>
        <taxon>Paenibacillaceae</taxon>
        <taxon>Paenibacillus</taxon>
    </lineage>
</organism>
<accession>A0A5C4T124</accession>
<reference evidence="2 3" key="1">
    <citation type="submission" date="2019-05" db="EMBL/GenBank/DDBJ databases">
        <title>We sequenced the genome of Paenibacillus hemerocallicola KCTC 33185 for further insight into its adaptation and study the phylogeny of Paenibacillus.</title>
        <authorList>
            <person name="Narsing Rao M.P."/>
        </authorList>
    </citation>
    <scope>NUCLEOTIDE SEQUENCE [LARGE SCALE GENOMIC DNA]</scope>
    <source>
        <strain evidence="2 3">KCTC 33185</strain>
    </source>
</reference>